<evidence type="ECO:0000313" key="2">
    <source>
        <dbReference type="EMBL" id="KZN39779.1"/>
    </source>
</evidence>
<feature type="transmembrane region" description="Helical" evidence="1">
    <location>
        <begin position="94"/>
        <end position="115"/>
    </location>
</feature>
<dbReference type="AlphaFoldDB" id="A0A166X7S3"/>
<dbReference type="PATRIC" id="fig|1365250.3.peg.1940"/>
<keyword evidence="1" id="KW-0472">Membrane</keyword>
<keyword evidence="1" id="KW-1133">Transmembrane helix</keyword>
<dbReference type="EMBL" id="AUYB01000098">
    <property type="protein sequence ID" value="KZN39779.1"/>
    <property type="molecule type" value="Genomic_DNA"/>
</dbReference>
<sequence>MFLVLINWVVSLFVDRFIISLDLHYLERRKVFYMAKMSVSTLVAISLFALHKLTRIKVCFTSKVFAYFLISNLTLCFAQFILRGYEITENFRFVYFFTAMFTQTLINFYFVCFPFKKFLSKEVRVNFNFNK</sequence>
<comment type="caution">
    <text evidence="2">The sequence shown here is derived from an EMBL/GenBank/DDBJ whole genome shotgun (WGS) entry which is preliminary data.</text>
</comment>
<evidence type="ECO:0000256" key="1">
    <source>
        <dbReference type="SAM" id="Phobius"/>
    </source>
</evidence>
<keyword evidence="1" id="KW-0812">Transmembrane</keyword>
<evidence type="ECO:0000313" key="3">
    <source>
        <dbReference type="Proteomes" id="UP000076643"/>
    </source>
</evidence>
<reference evidence="2 3" key="1">
    <citation type="submission" date="2013-07" db="EMBL/GenBank/DDBJ databases">
        <title>Comparative Genomic and Metabolomic Analysis of Twelve Strains of Pseudoalteromonas luteoviolacea.</title>
        <authorList>
            <person name="Vynne N.G."/>
            <person name="Mansson M."/>
            <person name="Gram L."/>
        </authorList>
    </citation>
    <scope>NUCLEOTIDE SEQUENCE [LARGE SCALE GENOMIC DNA]</scope>
    <source>
        <strain evidence="2 3">DSM 6061</strain>
    </source>
</reference>
<keyword evidence="3" id="KW-1185">Reference proteome</keyword>
<name>A0A166X7S3_9GAMM</name>
<organism evidence="2 3">
    <name type="scientific">Pseudoalteromonas luteoviolacea DSM 6061</name>
    <dbReference type="NCBI Taxonomy" id="1365250"/>
    <lineage>
        <taxon>Bacteria</taxon>
        <taxon>Pseudomonadati</taxon>
        <taxon>Pseudomonadota</taxon>
        <taxon>Gammaproteobacteria</taxon>
        <taxon>Alteromonadales</taxon>
        <taxon>Pseudoalteromonadaceae</taxon>
        <taxon>Pseudoalteromonas</taxon>
    </lineage>
</organism>
<proteinExistence type="predicted"/>
<protein>
    <submittedName>
        <fullName evidence="2">Uncharacterized protein</fullName>
    </submittedName>
</protein>
<accession>A0A166X7S3</accession>
<feature type="transmembrane region" description="Helical" evidence="1">
    <location>
        <begin position="64"/>
        <end position="82"/>
    </location>
</feature>
<gene>
    <name evidence="2" type="ORF">N475_13550</name>
</gene>
<feature type="transmembrane region" description="Helical" evidence="1">
    <location>
        <begin position="32"/>
        <end position="52"/>
    </location>
</feature>
<dbReference type="Proteomes" id="UP000076643">
    <property type="component" value="Unassembled WGS sequence"/>
</dbReference>